<feature type="binding site" evidence="7">
    <location>
        <position position="268"/>
    </location>
    <ligand>
        <name>substrate</name>
    </ligand>
</feature>
<feature type="binding site" evidence="7">
    <location>
        <begin position="39"/>
        <end position="46"/>
    </location>
    <ligand>
        <name>NADP(+)</name>
        <dbReference type="ChEBI" id="CHEBI:58349"/>
    </ligand>
</feature>
<dbReference type="PANTHER" id="PTHR23429">
    <property type="entry name" value="GLUCOSE-6-PHOSPHATE 1-DEHYDROGENASE G6PD"/>
    <property type="match status" value="1"/>
</dbReference>
<dbReference type="GO" id="GO:0005829">
    <property type="term" value="C:cytosol"/>
    <property type="evidence" value="ECO:0007669"/>
    <property type="project" value="TreeGrafter"/>
</dbReference>
<evidence type="ECO:0000313" key="11">
    <source>
        <dbReference type="EMBL" id="EXI85124.1"/>
    </source>
</evidence>
<dbReference type="Gene3D" id="3.40.50.720">
    <property type="entry name" value="NAD(P)-binding Rossmann-like Domain"/>
    <property type="match status" value="1"/>
</dbReference>
<dbReference type="Pfam" id="PF02781">
    <property type="entry name" value="G6PD_C"/>
    <property type="match status" value="1"/>
</dbReference>
<organism evidence="11 12">
    <name type="scientific">Accumulibacter regalis</name>
    <dbReference type="NCBI Taxonomy" id="522306"/>
    <lineage>
        <taxon>Bacteria</taxon>
        <taxon>Pseudomonadati</taxon>
        <taxon>Pseudomonadota</taxon>
        <taxon>Betaproteobacteria</taxon>
        <taxon>Candidatus Accumulibacter</taxon>
    </lineage>
</organism>
<proteinExistence type="inferred from homology"/>
<dbReference type="InterPro" id="IPR022675">
    <property type="entry name" value="G6P_DH_C"/>
</dbReference>
<evidence type="ECO:0000256" key="4">
    <source>
        <dbReference type="ARBA" id="ARBA00022857"/>
    </source>
</evidence>
<evidence type="ECO:0000256" key="8">
    <source>
        <dbReference type="SAM" id="MobiDB-lite"/>
    </source>
</evidence>
<keyword evidence="6 7" id="KW-0119">Carbohydrate metabolism</keyword>
<feature type="domain" description="Glucose-6-phosphate dehydrogenase NAD-binding" evidence="9">
    <location>
        <begin position="36"/>
        <end position="220"/>
    </location>
</feature>
<dbReference type="GO" id="GO:0009051">
    <property type="term" value="P:pentose-phosphate shunt, oxidative branch"/>
    <property type="evidence" value="ECO:0007669"/>
    <property type="project" value="TreeGrafter"/>
</dbReference>
<protein>
    <recommendedName>
        <fullName evidence="7">Glucose-6-phosphate 1-dehydrogenase</fullName>
        <shortName evidence="7">G6PD</shortName>
        <ecNumber evidence="7">1.1.1.49</ecNumber>
    </recommendedName>
</protein>
<dbReference type="PIRSF" id="PIRSF000110">
    <property type="entry name" value="G6PD"/>
    <property type="match status" value="1"/>
</dbReference>
<feature type="binding site" evidence="7">
    <location>
        <position position="249"/>
    </location>
    <ligand>
        <name>substrate</name>
    </ligand>
</feature>
<dbReference type="NCBIfam" id="TIGR00871">
    <property type="entry name" value="zwf"/>
    <property type="match status" value="1"/>
</dbReference>
<keyword evidence="4 7" id="KW-0521">NADP</keyword>
<feature type="binding site" evidence="7">
    <location>
        <position position="73"/>
    </location>
    <ligand>
        <name>NADP(+)</name>
        <dbReference type="ChEBI" id="CHEBI:58349"/>
    </ligand>
</feature>
<comment type="function">
    <text evidence="7">Catalyzes the oxidation of glucose 6-phosphate to 6-phosphogluconolactone.</text>
</comment>
<feature type="binding site" evidence="7">
    <location>
        <position position="181"/>
    </location>
    <ligand>
        <name>NADP(+)</name>
        <dbReference type="ChEBI" id="CHEBI:58349"/>
    </ligand>
</feature>
<comment type="catalytic activity">
    <reaction evidence="7">
        <text>D-glucose 6-phosphate + NADP(+) = 6-phospho-D-glucono-1,5-lactone + NADPH + H(+)</text>
        <dbReference type="Rhea" id="RHEA:15841"/>
        <dbReference type="ChEBI" id="CHEBI:15378"/>
        <dbReference type="ChEBI" id="CHEBI:57783"/>
        <dbReference type="ChEBI" id="CHEBI:57955"/>
        <dbReference type="ChEBI" id="CHEBI:58349"/>
        <dbReference type="ChEBI" id="CHEBI:61548"/>
        <dbReference type="EC" id="1.1.1.49"/>
    </reaction>
</comment>
<dbReference type="eggNOG" id="COG0364">
    <property type="taxonomic scope" value="Bacteria"/>
</dbReference>
<dbReference type="PATRIC" id="fig|1454004.3.peg.3790"/>
<reference evidence="11" key="1">
    <citation type="submission" date="2014-02" db="EMBL/GenBank/DDBJ databases">
        <title>Expanding our view of genomic diversity in Candidatus Accumulibacter clades.</title>
        <authorList>
            <person name="Skennerton C.T."/>
            <person name="Barr J.J."/>
            <person name="Slater F.R."/>
            <person name="Bond P.L."/>
            <person name="Tyson G.W."/>
        </authorList>
    </citation>
    <scope>NUCLEOTIDE SEQUENCE [LARGE SCALE GENOMIC DNA]</scope>
</reference>
<dbReference type="InterPro" id="IPR019796">
    <property type="entry name" value="G6P_DH_AS"/>
</dbReference>
<comment type="similarity">
    <text evidence="2 7">Belongs to the glucose-6-phosphate dehydrogenase family.</text>
</comment>
<evidence type="ECO:0000256" key="5">
    <source>
        <dbReference type="ARBA" id="ARBA00023002"/>
    </source>
</evidence>
<evidence type="ECO:0000313" key="12">
    <source>
        <dbReference type="Proteomes" id="UP000022141"/>
    </source>
</evidence>
<dbReference type="UniPathway" id="UPA00115">
    <property type="reaction ID" value="UER00408"/>
</dbReference>
<dbReference type="Pfam" id="PF00479">
    <property type="entry name" value="G6PD_N"/>
    <property type="match status" value="1"/>
</dbReference>
<dbReference type="PRINTS" id="PR00079">
    <property type="entry name" value="G6PDHDRGNASE"/>
</dbReference>
<dbReference type="AlphaFoldDB" id="A0A011R1S7"/>
<evidence type="ECO:0000256" key="7">
    <source>
        <dbReference type="HAMAP-Rule" id="MF_00966"/>
    </source>
</evidence>
<keyword evidence="3 7" id="KW-0313">Glucose metabolism</keyword>
<dbReference type="InterPro" id="IPR001282">
    <property type="entry name" value="G6P_DH"/>
</dbReference>
<dbReference type="EC" id="1.1.1.49" evidence="7"/>
<sequence>MSTMLPASPIPPPGDLTTSRAAPATPLPAAEPCTVIIFGATGDLTRRKLIPALFRLACEGCMTEHFQVLGIGRQRMADDRFAEHLRAGVAESPETTEATKSAAGNWPTFAARLHYLQGDFADPGTHQRLAAYLDAQPSPAAANRLFYLATAPSAAPLIIRQLASAELNRAQRGWVRIVIEKPFGRDLASARALNATLAEAFDEEQVYRIDHYLGKETVQNILFFRFANALFEPVWNRHHVRYVEITAAEALGVGHRAGYYEESGALRDMVANHLLQLLALTAMEAPASLDADIVRDKKIEVWRSIRPMTPDEVGRHTVRARYASGTIDGLPVPGYLDENGVARDSRSETYAALELAIDNWRWAGVPFYLRTGKRLARPLTEITVHFQQPPVGLFPNAAAVDANNIALRIQPDEGISLAFGAKQPGMGKEATPVSMDFCYHSAFAGQPPSAYAVLLLDAMHGDPTLFTRRDGVEAQWRLIGPIEDAWAAQQDEPLPAYAAGSDGPAAADALLRRNGHRWRSIADNVGRCHI</sequence>
<evidence type="ECO:0000256" key="2">
    <source>
        <dbReference type="ARBA" id="ARBA00009975"/>
    </source>
</evidence>
<dbReference type="InterPro" id="IPR022674">
    <property type="entry name" value="G6P_DH_NAD-bd"/>
</dbReference>
<dbReference type="InterPro" id="IPR036291">
    <property type="entry name" value="NAD(P)-bd_dom_sf"/>
</dbReference>
<dbReference type="Proteomes" id="UP000022141">
    <property type="component" value="Unassembled WGS sequence"/>
</dbReference>
<comment type="caution">
    <text evidence="11">The sequence shown here is derived from an EMBL/GenBank/DDBJ whole genome shotgun (WGS) entry which is preliminary data.</text>
</comment>
<dbReference type="SUPFAM" id="SSF51735">
    <property type="entry name" value="NAD(P)-binding Rossmann-fold domains"/>
    <property type="match status" value="1"/>
</dbReference>
<dbReference type="STRING" id="1454004.AW11_03683"/>
<keyword evidence="5 7" id="KW-0560">Oxidoreductase</keyword>
<keyword evidence="12" id="KW-1185">Reference proteome</keyword>
<dbReference type="Gene3D" id="3.30.360.10">
    <property type="entry name" value="Dihydrodipicolinate Reductase, domain 2"/>
    <property type="match status" value="1"/>
</dbReference>
<feature type="binding site" evidence="7">
    <location>
        <position position="373"/>
    </location>
    <ligand>
        <name>substrate</name>
    </ligand>
</feature>
<evidence type="ECO:0000256" key="1">
    <source>
        <dbReference type="ARBA" id="ARBA00004937"/>
    </source>
</evidence>
<dbReference type="SUPFAM" id="SSF55347">
    <property type="entry name" value="Glyceraldehyde-3-phosphate dehydrogenase-like, C-terminal domain"/>
    <property type="match status" value="1"/>
</dbReference>
<feature type="binding site" evidence="7">
    <location>
        <begin position="119"/>
        <end position="120"/>
    </location>
    <ligand>
        <name>NADP(+)</name>
        <dbReference type="ChEBI" id="CHEBI:58349"/>
    </ligand>
</feature>
<dbReference type="HAMAP" id="MF_00966">
    <property type="entry name" value="G6PD"/>
    <property type="match status" value="1"/>
</dbReference>
<dbReference type="EMBL" id="JEMY01000059">
    <property type="protein sequence ID" value="EXI85124.1"/>
    <property type="molecule type" value="Genomic_DNA"/>
</dbReference>
<feature type="binding site" evidence="7">
    <location>
        <position position="211"/>
    </location>
    <ligand>
        <name>substrate</name>
    </ligand>
</feature>
<comment type="caution">
    <text evidence="7">Lacks conserved residue(s) required for the propagation of feature annotation.</text>
</comment>
<evidence type="ECO:0000259" key="9">
    <source>
        <dbReference type="Pfam" id="PF00479"/>
    </source>
</evidence>
<dbReference type="PANTHER" id="PTHR23429:SF0">
    <property type="entry name" value="GLUCOSE-6-PHOSPHATE 1-DEHYDROGENASE"/>
    <property type="match status" value="1"/>
</dbReference>
<feature type="domain" description="Glucose-6-phosphate dehydrogenase C-terminal" evidence="10">
    <location>
        <begin position="223"/>
        <end position="519"/>
    </location>
</feature>
<gene>
    <name evidence="7 11" type="primary">zwf</name>
    <name evidence="11" type="ORF">AW11_03683</name>
</gene>
<dbReference type="GO" id="GO:0050661">
    <property type="term" value="F:NADP binding"/>
    <property type="evidence" value="ECO:0007669"/>
    <property type="project" value="UniProtKB-UniRule"/>
</dbReference>
<evidence type="ECO:0000259" key="10">
    <source>
        <dbReference type="Pfam" id="PF02781"/>
    </source>
</evidence>
<evidence type="ECO:0000256" key="3">
    <source>
        <dbReference type="ARBA" id="ARBA00022526"/>
    </source>
</evidence>
<name>A0A011R1S7_ACCRE</name>
<dbReference type="GO" id="GO:0004345">
    <property type="term" value="F:glucose-6-phosphate dehydrogenase activity"/>
    <property type="evidence" value="ECO:0007669"/>
    <property type="project" value="UniProtKB-UniRule"/>
</dbReference>
<accession>A0A011R1S7</accession>
<comment type="pathway">
    <text evidence="1 7">Carbohydrate degradation; pentose phosphate pathway; D-ribulose 5-phosphate from D-glucose 6-phosphate (oxidative stage): step 1/3.</text>
</comment>
<evidence type="ECO:0000256" key="6">
    <source>
        <dbReference type="ARBA" id="ARBA00023277"/>
    </source>
</evidence>
<feature type="active site" description="Proton acceptor" evidence="7">
    <location>
        <position position="273"/>
    </location>
</feature>
<dbReference type="PROSITE" id="PS00069">
    <property type="entry name" value="G6P_DEHYDROGENASE"/>
    <property type="match status" value="1"/>
</dbReference>
<feature type="region of interest" description="Disordered" evidence="8">
    <location>
        <begin position="1"/>
        <end position="25"/>
    </location>
</feature>
<dbReference type="GO" id="GO:0006006">
    <property type="term" value="P:glucose metabolic process"/>
    <property type="evidence" value="ECO:0007669"/>
    <property type="project" value="UniProtKB-KW"/>
</dbReference>
<feature type="binding site" evidence="7">
    <location>
        <position position="215"/>
    </location>
    <ligand>
        <name>substrate</name>
    </ligand>
</feature>